<accession>A0A5U8XK11</accession>
<sequence>MEQVFQLQPVPFIVRPPEEPEQTVLRYRTKTTIAGKDYLLYTPGPQDETSELVKVNLNDC</sequence>
<protein>
    <submittedName>
        <fullName evidence="1">Uncharacterized protein</fullName>
    </submittedName>
</protein>
<evidence type="ECO:0000313" key="1">
    <source>
        <dbReference type="EMBL" id="EBS0563239.1"/>
    </source>
</evidence>
<comment type="caution">
    <text evidence="1">The sequence shown here is derived from an EMBL/GenBank/DDBJ whole genome shotgun (WGS) entry which is preliminary data.</text>
</comment>
<gene>
    <name evidence="1" type="ORF">DTU56_08930</name>
</gene>
<organism evidence="1">
    <name type="scientific">Salmonella muenchen</name>
    <dbReference type="NCBI Taxonomy" id="596"/>
    <lineage>
        <taxon>Bacteria</taxon>
        <taxon>Pseudomonadati</taxon>
        <taxon>Pseudomonadota</taxon>
        <taxon>Gammaproteobacteria</taxon>
        <taxon>Enterobacterales</taxon>
        <taxon>Enterobacteriaceae</taxon>
        <taxon>Salmonella</taxon>
    </lineage>
</organism>
<name>A0A5U8XK11_SALMU</name>
<reference evidence="1" key="1">
    <citation type="submission" date="2018-07" db="EMBL/GenBank/DDBJ databases">
        <authorList>
            <person name="Ashton P.M."/>
            <person name="Dallman T."/>
            <person name="Nair S."/>
            <person name="De Pinna E."/>
            <person name="Peters T."/>
            <person name="Grant K."/>
        </authorList>
    </citation>
    <scope>NUCLEOTIDE SEQUENCE</scope>
    <source>
        <strain evidence="1">142535</strain>
    </source>
</reference>
<dbReference type="EMBL" id="AAGUDP010000006">
    <property type="protein sequence ID" value="EBS0563239.1"/>
    <property type="molecule type" value="Genomic_DNA"/>
</dbReference>
<proteinExistence type="predicted"/>
<dbReference type="AlphaFoldDB" id="A0A5U8XK11"/>